<feature type="domain" description="Peptidase M1 membrane alanine aminopeptidase" evidence="1">
    <location>
        <begin position="380"/>
        <end position="580"/>
    </location>
</feature>
<dbReference type="InterPro" id="IPR024601">
    <property type="entry name" value="Peptidase_M1_pepN_C"/>
</dbReference>
<keyword evidence="5" id="KW-1185">Reference proteome</keyword>
<reference evidence="4 5" key="1">
    <citation type="journal article" date="2023" name="Commun. Biol.">
        <title>Genome analysis of Parmales, the sister group of diatoms, reveals the evolutionary specialization of diatoms from phago-mixotrophs to photoautotrophs.</title>
        <authorList>
            <person name="Ban H."/>
            <person name="Sato S."/>
            <person name="Yoshikawa S."/>
            <person name="Yamada K."/>
            <person name="Nakamura Y."/>
            <person name="Ichinomiya M."/>
            <person name="Sato N."/>
            <person name="Blanc-Mathieu R."/>
            <person name="Endo H."/>
            <person name="Kuwata A."/>
            <person name="Ogata H."/>
        </authorList>
    </citation>
    <scope>NUCLEOTIDE SEQUENCE [LARGE SCALE GENOMIC DNA]</scope>
</reference>
<evidence type="ECO:0000313" key="4">
    <source>
        <dbReference type="EMBL" id="GMI23302.1"/>
    </source>
</evidence>
<dbReference type="InterPro" id="IPR012779">
    <property type="entry name" value="Peptidase_M1_pepN"/>
</dbReference>
<comment type="caution">
    <text evidence="4">The sequence shown here is derived from an EMBL/GenBank/DDBJ whole genome shotgun (WGS) entry which is preliminary data.</text>
</comment>
<evidence type="ECO:0000313" key="5">
    <source>
        <dbReference type="Proteomes" id="UP001165060"/>
    </source>
</evidence>
<organism evidence="4 5">
    <name type="scientific">Tetraparma gracilis</name>
    <dbReference type="NCBI Taxonomy" id="2962635"/>
    <lineage>
        <taxon>Eukaryota</taxon>
        <taxon>Sar</taxon>
        <taxon>Stramenopiles</taxon>
        <taxon>Ochrophyta</taxon>
        <taxon>Bolidophyceae</taxon>
        <taxon>Parmales</taxon>
        <taxon>Triparmaceae</taxon>
        <taxon>Tetraparma</taxon>
    </lineage>
</organism>
<accession>A0ABQ6MBL9</accession>
<feature type="domain" description="Peptidase M1 alanyl aminopeptidase C-terminal" evidence="2">
    <location>
        <begin position="685"/>
        <end position="904"/>
    </location>
</feature>
<dbReference type="InterPro" id="IPR014782">
    <property type="entry name" value="Peptidase_M1_dom"/>
</dbReference>
<dbReference type="Gene3D" id="1.25.50.10">
    <property type="entry name" value="Peptidase M1, alanyl aminopeptidase, C-terminal domain"/>
    <property type="match status" value="1"/>
</dbReference>
<evidence type="ECO:0000259" key="2">
    <source>
        <dbReference type="Pfam" id="PF17432"/>
    </source>
</evidence>
<sequence length="907" mass="99215">MPALRLHLPSSRGQQTCIFCSSAICGECAFDGASAAGASDKYRFSRSDFGALPFVPLHYDLDLSFPLGSTVVTVTSRQTYRNSTGAALSELVLDAHDLKLLEVEAATGHRELGPPPSASSPTVPDFVAHVAELDAVKFVAAEHSYDAEKRKISISFSPPIPAGGEVLLRTVSTCAPDDKNLEGIYFDYTPDGKPQTMISQCQQYGFQRIVPCVDTMNGKTFYTTRITASSEYTNIVSNGDLQGELATQPDGRKRATYYNHKVNMAPYLFFIGVGTYDTYTSEVEYPSGQTFSVELLALPGVIDKPSDAESALVSLVDSIIWTCVSCGPEKLEHVEERKRIYELLPKRDALKKSDPSSAELASIRAELKALIGEWKETGYVYTGTCYREIGMENSNYGGMENVGNTTILSSRLTPSRWLVDGGHVYMEGVKVHEFYHNINGSQVTGDTPFEIWLNEAVTVHVQREREDVIFGHDYMRLGHVIYARMPGTGPLALDRAPSSMAVEPAGFNTTMELISAMTYSKAPEFVRMTALLIGEKNFVRALKNYYDKYAYSNATSKQWVDEMAAFQPANVDLRAMAKGWLQRTGYPTVTVESRDGLNVSLKQTGNENRTEKEDSSPWVVPVMWSAVKNGVSVASGMWVFQTESSSFTVTGVSSAEDFDFVSVGCDWSFYGDVIDKSQTSSERQCQAMTDPDTINRYLAFQSVMDDEKARIIEALRAGVSDGLVSVSASVVELYGSILNDASLSDATKARFLSMSDDVPSRPELGHLYWVQSKAKGAILQAIGAKYADKLASEFTRLAADSSLTTRPLKQAVFSALRAFKSVAPVLSASAPDAAALEAGRVECASMVQPLMNSDFMSDRSFAFVTLLGLGGAEGAAAKKKAREEWCEHAIGTEQYVPARAKQSERKK</sequence>
<dbReference type="Pfam" id="PF17432">
    <property type="entry name" value="DUF3458_C"/>
    <property type="match status" value="1"/>
</dbReference>
<dbReference type="Gene3D" id="1.10.390.10">
    <property type="entry name" value="Neutral Protease Domain 2"/>
    <property type="match status" value="1"/>
</dbReference>
<dbReference type="InterPro" id="IPR037144">
    <property type="entry name" value="Peptidase_M1_pepN_C_sf"/>
</dbReference>
<dbReference type="PANTHER" id="PTHR46322">
    <property type="entry name" value="PUROMYCIN-SENSITIVE AMINOPEPTIDASE"/>
    <property type="match status" value="1"/>
</dbReference>
<dbReference type="InterPro" id="IPR042097">
    <property type="entry name" value="Aminopeptidase_N-like_N_sf"/>
</dbReference>
<dbReference type="Pfam" id="PF17900">
    <property type="entry name" value="Peptidase_M1_N"/>
    <property type="match status" value="1"/>
</dbReference>
<dbReference type="SUPFAM" id="SSF63737">
    <property type="entry name" value="Leukotriene A4 hydrolase N-terminal domain"/>
    <property type="match status" value="1"/>
</dbReference>
<dbReference type="Gene3D" id="2.60.40.1730">
    <property type="entry name" value="tricorn interacting facor f3 domain"/>
    <property type="match status" value="1"/>
</dbReference>
<name>A0ABQ6MBL9_9STRA</name>
<dbReference type="Proteomes" id="UP001165060">
    <property type="component" value="Unassembled WGS sequence"/>
</dbReference>
<proteinExistence type="predicted"/>
<dbReference type="Pfam" id="PF01433">
    <property type="entry name" value="Peptidase_M1"/>
    <property type="match status" value="1"/>
</dbReference>
<dbReference type="EMBL" id="BRYB01003955">
    <property type="protein sequence ID" value="GMI23302.1"/>
    <property type="molecule type" value="Genomic_DNA"/>
</dbReference>
<feature type="domain" description="Aminopeptidase N-like N-terminal" evidence="3">
    <location>
        <begin position="55"/>
        <end position="268"/>
    </location>
</feature>
<dbReference type="PANTHER" id="PTHR46322:SF1">
    <property type="entry name" value="PUROMYCIN-SENSITIVE AMINOPEPTIDASE"/>
    <property type="match status" value="1"/>
</dbReference>
<evidence type="ECO:0000259" key="3">
    <source>
        <dbReference type="Pfam" id="PF17900"/>
    </source>
</evidence>
<dbReference type="InterPro" id="IPR045357">
    <property type="entry name" value="Aminopeptidase_N-like_N"/>
</dbReference>
<protein>
    <submittedName>
        <fullName evidence="4">Uncharacterized protein</fullName>
    </submittedName>
</protein>
<evidence type="ECO:0000259" key="1">
    <source>
        <dbReference type="Pfam" id="PF01433"/>
    </source>
</evidence>
<dbReference type="InterPro" id="IPR027268">
    <property type="entry name" value="Peptidase_M4/M1_CTD_sf"/>
</dbReference>
<dbReference type="SUPFAM" id="SSF55486">
    <property type="entry name" value="Metalloproteases ('zincins'), catalytic domain"/>
    <property type="match status" value="1"/>
</dbReference>
<gene>
    <name evidence="4" type="ORF">TeGR_g1184</name>
</gene>